<dbReference type="SUPFAM" id="SSF53335">
    <property type="entry name" value="S-adenosyl-L-methionine-dependent methyltransferases"/>
    <property type="match status" value="1"/>
</dbReference>
<sequence length="460" mass="49616">MPTPDTAVAVLTSALSELTSALSPAPSHEGAITAVAPESLQHKLNGGTEARIGAHYADVVVQERALPADARVLDLGCGFGRVALDLASRLTDDQAYFGLDPNAEAIAWARENIASRRANFTFDLIDVVSQPYNPDGELVGARYAFPFDDHSLDRVFMISVLTHVDLATVRNYLEEAARTLKPDTGRLVATFFLLDPEVEKLVAAGRSAYLLPWQLGESRVENRENPELVIAHPRERVEDILRDAGFANFEVRQGHWSGRPSTSLLDYQDVLVADFGTVTPAPPRAEVPTATAEHESLAELLHEHGVAAGHIASYLVWALSTAVNALRWQEQGHGVLLEDEAGGEVAVTTLERVRGLDFATCIPSTTPFGAYFPIGETALLTAIRETSPEPTAAQLVELLGEVAHFALAVDRALLEGRAFQSQPGGGQRPAPIPAPPTAAPAPPRTARSRVEAFLTRFRRS</sequence>
<gene>
    <name evidence="3" type="ORF">FHX72_000015</name>
</gene>
<comment type="caution">
    <text evidence="3">The sequence shown here is derived from an EMBL/GenBank/DDBJ whole genome shotgun (WGS) entry which is preliminary data.</text>
</comment>
<dbReference type="CDD" id="cd02440">
    <property type="entry name" value="AdoMet_MTases"/>
    <property type="match status" value="1"/>
</dbReference>
<keyword evidence="3" id="KW-0489">Methyltransferase</keyword>
<evidence type="ECO:0000259" key="2">
    <source>
        <dbReference type="Pfam" id="PF13649"/>
    </source>
</evidence>
<feature type="region of interest" description="Disordered" evidence="1">
    <location>
        <begin position="419"/>
        <end position="447"/>
    </location>
</feature>
<dbReference type="PANTHER" id="PTHR42912">
    <property type="entry name" value="METHYLTRANSFERASE"/>
    <property type="match status" value="1"/>
</dbReference>
<evidence type="ECO:0000313" key="3">
    <source>
        <dbReference type="EMBL" id="MBB2955903.1"/>
    </source>
</evidence>
<dbReference type="GO" id="GO:0032259">
    <property type="term" value="P:methylation"/>
    <property type="evidence" value="ECO:0007669"/>
    <property type="project" value="UniProtKB-KW"/>
</dbReference>
<dbReference type="PANTHER" id="PTHR42912:SF98">
    <property type="entry name" value="UNCHARACTERISED METHYLTRANSFERASE RV1498C"/>
    <property type="match status" value="1"/>
</dbReference>
<dbReference type="EMBL" id="JACHWJ010000001">
    <property type="protein sequence ID" value="MBB2955903.1"/>
    <property type="molecule type" value="Genomic_DNA"/>
</dbReference>
<evidence type="ECO:0000313" key="4">
    <source>
        <dbReference type="Proteomes" id="UP000545286"/>
    </source>
</evidence>
<dbReference type="InterPro" id="IPR041698">
    <property type="entry name" value="Methyltransf_25"/>
</dbReference>
<dbReference type="RefSeq" id="WP_183622293.1">
    <property type="nucleotide sequence ID" value="NZ_JACHWJ010000001.1"/>
</dbReference>
<dbReference type="GO" id="GO:0008168">
    <property type="term" value="F:methyltransferase activity"/>
    <property type="evidence" value="ECO:0007669"/>
    <property type="project" value="UniProtKB-KW"/>
</dbReference>
<dbReference type="InterPro" id="IPR050508">
    <property type="entry name" value="Methyltransf_Superfamily"/>
</dbReference>
<feature type="compositionally biased region" description="Pro residues" evidence="1">
    <location>
        <begin position="430"/>
        <end position="443"/>
    </location>
</feature>
<dbReference type="Gene3D" id="3.40.50.150">
    <property type="entry name" value="Vaccinia Virus protein VP39"/>
    <property type="match status" value="1"/>
</dbReference>
<feature type="domain" description="Methyltransferase" evidence="2">
    <location>
        <begin position="72"/>
        <end position="183"/>
    </location>
</feature>
<dbReference type="InterPro" id="IPR029063">
    <property type="entry name" value="SAM-dependent_MTases_sf"/>
</dbReference>
<proteinExistence type="predicted"/>
<dbReference type="Pfam" id="PF13649">
    <property type="entry name" value="Methyltransf_25"/>
    <property type="match status" value="1"/>
</dbReference>
<evidence type="ECO:0000256" key="1">
    <source>
        <dbReference type="SAM" id="MobiDB-lite"/>
    </source>
</evidence>
<protein>
    <submittedName>
        <fullName evidence="3">SAM-dependent methyltransferase</fullName>
    </submittedName>
</protein>
<dbReference type="Proteomes" id="UP000545286">
    <property type="component" value="Unassembled WGS sequence"/>
</dbReference>
<accession>A0A7W4UKK6</accession>
<organism evidence="3 4">
    <name type="scientific">Pseudoclavibacter helvolus</name>
    <dbReference type="NCBI Taxonomy" id="255205"/>
    <lineage>
        <taxon>Bacteria</taxon>
        <taxon>Bacillati</taxon>
        <taxon>Actinomycetota</taxon>
        <taxon>Actinomycetes</taxon>
        <taxon>Micrococcales</taxon>
        <taxon>Microbacteriaceae</taxon>
        <taxon>Pseudoclavibacter</taxon>
    </lineage>
</organism>
<reference evidence="3 4" key="1">
    <citation type="submission" date="2020-08" db="EMBL/GenBank/DDBJ databases">
        <title>Sequencing the genomes of 1000 actinobacteria strains.</title>
        <authorList>
            <person name="Klenk H.-P."/>
        </authorList>
    </citation>
    <scope>NUCLEOTIDE SEQUENCE [LARGE SCALE GENOMIC DNA]</scope>
    <source>
        <strain evidence="3 4">DSM 20419</strain>
    </source>
</reference>
<dbReference type="AlphaFoldDB" id="A0A7W4UKK6"/>
<keyword evidence="4" id="KW-1185">Reference proteome</keyword>
<keyword evidence="3" id="KW-0808">Transferase</keyword>
<name>A0A7W4UKK6_9MICO</name>